<proteinExistence type="predicted"/>
<reference evidence="1" key="1">
    <citation type="journal article" date="2003" name="Genome Biol.">
        <title>An integrated gene annotation and transcriptional profiling approach towards the full gene content of the Drosophila genome.</title>
        <authorList>
            <person name="Hild M."/>
            <person name="Beckmann B."/>
            <person name="Haas S.A."/>
            <person name="Koch B."/>
            <person name="Solovyev V."/>
            <person name="Busold C."/>
            <person name="Fellenberg K."/>
            <person name="Boutros M."/>
            <person name="Vingron M."/>
            <person name="Sauer F."/>
            <person name="Hoheisel J.D."/>
            <person name="Paro R."/>
        </authorList>
    </citation>
    <scope>NUCLEOTIDE SEQUENCE</scope>
</reference>
<protein>
    <submittedName>
        <fullName evidence="1">HDC11504</fullName>
    </submittedName>
</protein>
<name>Q6IKT6_DROME</name>
<sequence length="241" mass="25577">MTSKIHFYHGEAEVDDESRLSGQAWPGVTIAMPVVLESGLGRGLGLGLVLLVVLVSVCPTNGLQTEAFNLHPAQLSERGADGDPETEGLAVPFVVPVPASGPLSPSLCQPMQIKKYKAVRRRTRVLEAVATPPEAAAGAADFFVRTHAVQRGLRCEVLGGSFLCDGRTNTSLLPPCPTIPALSFTPLAFRGRQNVATPDSSHVASMEVLWSSQAHTLAEQCLTAVCWLLTVSELTFYSAAS</sequence>
<dbReference type="EMBL" id="BK002280">
    <property type="protein sequence ID" value="DAA03123.1"/>
    <property type="molecule type" value="Genomic_DNA"/>
</dbReference>
<gene>
    <name evidence="1" type="ORF">HDC11504</name>
</gene>
<evidence type="ECO:0000313" key="1">
    <source>
        <dbReference type="EMBL" id="DAA03123.1"/>
    </source>
</evidence>
<organism evidence="1">
    <name type="scientific">Drosophila melanogaster</name>
    <name type="common">Fruit fly</name>
    <dbReference type="NCBI Taxonomy" id="7227"/>
    <lineage>
        <taxon>Eukaryota</taxon>
        <taxon>Metazoa</taxon>
        <taxon>Ecdysozoa</taxon>
        <taxon>Arthropoda</taxon>
        <taxon>Hexapoda</taxon>
        <taxon>Insecta</taxon>
        <taxon>Pterygota</taxon>
        <taxon>Neoptera</taxon>
        <taxon>Endopterygota</taxon>
        <taxon>Diptera</taxon>
        <taxon>Brachycera</taxon>
        <taxon>Muscomorpha</taxon>
        <taxon>Ephydroidea</taxon>
        <taxon>Drosophilidae</taxon>
        <taxon>Drosophila</taxon>
        <taxon>Sophophora</taxon>
    </lineage>
</organism>
<accession>Q6IKT6</accession>
<dbReference type="AlphaFoldDB" id="Q6IKT6"/>